<proteinExistence type="predicted"/>
<organism evidence="1 2">
    <name type="scientific">Mimivirus Bombay</name>
    <dbReference type="NCBI Taxonomy" id="1835008"/>
    <lineage>
        <taxon>Viruses</taxon>
        <taxon>Varidnaviria</taxon>
        <taxon>Bamfordvirae</taxon>
        <taxon>Nucleocytoviricota</taxon>
        <taxon>Megaviricetes</taxon>
        <taxon>Imitervirales</taxon>
        <taxon>Mimiviridae</taxon>
        <taxon>Megamimivirinae</taxon>
        <taxon>Mimivirus</taxon>
        <taxon>Mimivirus bradfordmassiliense</taxon>
    </lineage>
</organism>
<reference evidence="1" key="1">
    <citation type="journal article" date="2016" name="Genom Data">
        <title>Isolation and complete genome sequencing of Mimivirus bombay, a Giant Virus in sewage of Mumbai, India.</title>
        <authorList>
            <person name="Chatterjee A."/>
            <person name="Ali F."/>
            <person name="Bange D."/>
            <person name="Kondabagil K."/>
        </authorList>
    </citation>
    <scope>NUCLEOTIDE SEQUENCE [LARGE SCALE GENOMIC DNA]</scope>
    <source>
        <strain evidence="1">1</strain>
    </source>
</reference>
<accession>A0A165X7L5</accession>
<name>A0A165X7L5_MIMIV</name>
<evidence type="ECO:0000313" key="1">
    <source>
        <dbReference type="EMBL" id="AMZ02529.1"/>
    </source>
</evidence>
<sequence>MVLSDFIQYNNQTNKIFPKLKCKKDSNHKIIDSHNTGHIYIDKIEALFLIKRARESFLTHIKLKDKHIKTKYIDSGSNPKLIKTHFYQSTDKKFYCVYI</sequence>
<dbReference type="Proteomes" id="UP000241559">
    <property type="component" value="Segment"/>
</dbReference>
<protein>
    <submittedName>
        <fullName evidence="1">Uncharacterized protein</fullName>
    </submittedName>
</protein>
<dbReference type="EMBL" id="KU761889">
    <property type="protein sequence ID" value="AMZ02529.1"/>
    <property type="molecule type" value="Genomic_DNA"/>
</dbReference>
<evidence type="ECO:0000313" key="2">
    <source>
        <dbReference type="Proteomes" id="UP000241559"/>
    </source>
</evidence>